<dbReference type="InterPro" id="IPR000305">
    <property type="entry name" value="GIY-YIG_endonuc"/>
</dbReference>
<dbReference type="PANTHER" id="PTHR34477:SF5">
    <property type="entry name" value="BSL5627 PROTEIN"/>
    <property type="match status" value="1"/>
</dbReference>
<reference evidence="3" key="1">
    <citation type="submission" date="2022-03" db="EMBL/GenBank/DDBJ databases">
        <title>De novo assembled genomes of Belliella spp. (Cyclobacteriaceae) strains.</title>
        <authorList>
            <person name="Szabo A."/>
            <person name="Korponai K."/>
            <person name="Felfoldi T."/>
        </authorList>
    </citation>
    <scope>NUCLEOTIDE SEQUENCE</scope>
    <source>
        <strain evidence="3">DSM 107340</strain>
    </source>
</reference>
<dbReference type="Pfam" id="PF01541">
    <property type="entry name" value="GIY-YIG"/>
    <property type="match status" value="1"/>
</dbReference>
<evidence type="ECO:0000313" key="4">
    <source>
        <dbReference type="Proteomes" id="UP001165488"/>
    </source>
</evidence>
<dbReference type="Proteomes" id="UP001165488">
    <property type="component" value="Unassembled WGS sequence"/>
</dbReference>
<dbReference type="PANTHER" id="PTHR34477">
    <property type="entry name" value="UPF0213 PROTEIN YHBQ"/>
    <property type="match status" value="1"/>
</dbReference>
<dbReference type="Gene3D" id="3.40.1440.10">
    <property type="entry name" value="GIY-YIG endonuclease"/>
    <property type="match status" value="1"/>
</dbReference>
<dbReference type="InterPro" id="IPR050190">
    <property type="entry name" value="UPF0213_domain"/>
</dbReference>
<dbReference type="SUPFAM" id="SSF82771">
    <property type="entry name" value="GIY-YIG endonuclease"/>
    <property type="match status" value="1"/>
</dbReference>
<comment type="caution">
    <text evidence="3">The sequence shown here is derived from an EMBL/GenBank/DDBJ whole genome shotgun (WGS) entry which is preliminary data.</text>
</comment>
<keyword evidence="4" id="KW-1185">Reference proteome</keyword>
<protein>
    <submittedName>
        <fullName evidence="3">GIY-YIG nuclease family protein</fullName>
    </submittedName>
</protein>
<proteinExistence type="inferred from homology"/>
<accession>A0ABS9USI6</accession>
<dbReference type="PROSITE" id="PS50164">
    <property type="entry name" value="GIY_YIG"/>
    <property type="match status" value="1"/>
</dbReference>
<gene>
    <name evidence="3" type="ORF">MM236_16420</name>
</gene>
<name>A0ABS9USI6_9BACT</name>
<evidence type="ECO:0000256" key="1">
    <source>
        <dbReference type="ARBA" id="ARBA00007435"/>
    </source>
</evidence>
<comment type="similarity">
    <text evidence="1">Belongs to the UPF0213 family.</text>
</comment>
<dbReference type="CDD" id="cd10449">
    <property type="entry name" value="GIY-YIG_SLX1_like"/>
    <property type="match status" value="1"/>
</dbReference>
<evidence type="ECO:0000313" key="3">
    <source>
        <dbReference type="EMBL" id="MCH7399590.1"/>
    </source>
</evidence>
<feature type="domain" description="GIY-YIG" evidence="2">
    <location>
        <begin position="1"/>
        <end position="78"/>
    </location>
</feature>
<dbReference type="InterPro" id="IPR035901">
    <property type="entry name" value="GIY-YIG_endonuc_sf"/>
</dbReference>
<sequence>MACYFYILQSKSKDKYYIGHTCDDLSERLRRHNSNHKGFTGKNANWEIVYYEKFNSKEEAYERERKVKQSINRTLSNEFRIRVGSISFQP</sequence>
<dbReference type="RefSeq" id="WP_241276083.1">
    <property type="nucleotide sequence ID" value="NZ_JAKZGS010000017.1"/>
</dbReference>
<organism evidence="3 4">
    <name type="scientific">Belliella calami</name>
    <dbReference type="NCBI Taxonomy" id="2923436"/>
    <lineage>
        <taxon>Bacteria</taxon>
        <taxon>Pseudomonadati</taxon>
        <taxon>Bacteroidota</taxon>
        <taxon>Cytophagia</taxon>
        <taxon>Cytophagales</taxon>
        <taxon>Cyclobacteriaceae</taxon>
        <taxon>Belliella</taxon>
    </lineage>
</organism>
<evidence type="ECO:0000259" key="2">
    <source>
        <dbReference type="PROSITE" id="PS50164"/>
    </source>
</evidence>
<dbReference type="EMBL" id="JAKZGS010000017">
    <property type="protein sequence ID" value="MCH7399590.1"/>
    <property type="molecule type" value="Genomic_DNA"/>
</dbReference>